<organism evidence="1 2">
    <name type="scientific">Marasmius crinis-equi</name>
    <dbReference type="NCBI Taxonomy" id="585013"/>
    <lineage>
        <taxon>Eukaryota</taxon>
        <taxon>Fungi</taxon>
        <taxon>Dikarya</taxon>
        <taxon>Basidiomycota</taxon>
        <taxon>Agaricomycotina</taxon>
        <taxon>Agaricomycetes</taxon>
        <taxon>Agaricomycetidae</taxon>
        <taxon>Agaricales</taxon>
        <taxon>Marasmiineae</taxon>
        <taxon>Marasmiaceae</taxon>
        <taxon>Marasmius</taxon>
    </lineage>
</organism>
<keyword evidence="2" id="KW-1185">Reference proteome</keyword>
<dbReference type="Proteomes" id="UP001465976">
    <property type="component" value="Unassembled WGS sequence"/>
</dbReference>
<accession>A0ABR3F9L4</accession>
<reference evidence="1 2" key="1">
    <citation type="submission" date="2024-02" db="EMBL/GenBank/DDBJ databases">
        <title>A draft genome for the cacao thread blight pathogen Marasmius crinis-equi.</title>
        <authorList>
            <person name="Cohen S.P."/>
            <person name="Baruah I.K."/>
            <person name="Amoako-Attah I."/>
            <person name="Bukari Y."/>
            <person name="Meinhardt L.W."/>
            <person name="Bailey B.A."/>
        </authorList>
    </citation>
    <scope>NUCLEOTIDE SEQUENCE [LARGE SCALE GENOMIC DNA]</scope>
    <source>
        <strain evidence="1 2">GH-76</strain>
    </source>
</reference>
<evidence type="ECO:0000313" key="2">
    <source>
        <dbReference type="Proteomes" id="UP001465976"/>
    </source>
</evidence>
<sequence length="700" mass="78836">MSLLASVHSNAASIATGPLSASCITFLPPYASIWKISYALVCGGLMVLKRHYALSSSAIHSALCLLYWVKVPGLIPEDDIIKMFNDKKKRIEERETVKKIVARAGEDNEAINLESNESSSDANSDDIYVLSLIAEMASIYPWVPAFLPNLRLGPVGMVTRAELYKAPKDLDSFLISLRDKIHRLMRGVPAFNTRAQLSFILHAYLIRVFGDMPAIAKLMHMKGHNGFCPCCACLISGVRNSAPGTRQPYYTPLHRHDGSSLDPCTLPLWTHEQFIRQAAQVSQAPTDTDEEARSKEYGINGIPVFASISSLSFPDSFPHNFMHLAFHNVLYTLINLWTVDYKGLDIGHEDYKLRPSVIEAIGKACVKSGDTTPLSFGAHVPNLDTECHYYTIESWMLFATTLGPVLHNRFSKAVYFDHFVQLVKLFNICLLLSIPSSVVENKLKPGFADWVHTYEKLYYQYKPKRLPVCTLPIHGLLHLADEILKADAQDEADCGHLVPDYPGIRVLKPRRTGPVDCALEKAIRNHLLRTFALTDSEARQAIPQAIVKWAQIRYLNGGDTLNVAEMHIHHKKNKSRNATFIKFTLEVNRNERFKNKPVELERRAAYGQLLNILEVEADIACEGKKTLLIAVIWPCKLKWLNKLNMPYYYDGAFRPVVAIDVDDLSCLVTHIADQQPNKPLQWALYEQLNVMGLELDPEEE</sequence>
<evidence type="ECO:0008006" key="3">
    <source>
        <dbReference type="Google" id="ProtNLM"/>
    </source>
</evidence>
<dbReference type="EMBL" id="JBAHYK010000695">
    <property type="protein sequence ID" value="KAL0571931.1"/>
    <property type="molecule type" value="Genomic_DNA"/>
</dbReference>
<gene>
    <name evidence="1" type="ORF">V5O48_010032</name>
</gene>
<evidence type="ECO:0000313" key="1">
    <source>
        <dbReference type="EMBL" id="KAL0571931.1"/>
    </source>
</evidence>
<comment type="caution">
    <text evidence="1">The sequence shown here is derived from an EMBL/GenBank/DDBJ whole genome shotgun (WGS) entry which is preliminary data.</text>
</comment>
<proteinExistence type="predicted"/>
<name>A0ABR3F9L4_9AGAR</name>
<protein>
    <recommendedName>
        <fullName evidence="3">Transposase family Tnp2 protein</fullName>
    </recommendedName>
</protein>